<evidence type="ECO:0000313" key="1">
    <source>
        <dbReference type="EMBL" id="KDR53057.1"/>
    </source>
</evidence>
<sequence length="49" mass="5329">MQFIGGLLSNRLYLNSSQGILLHVAVIKMFASHLSSIAHLCLEACFAPI</sequence>
<accession>A0A069QK49</accession>
<evidence type="ECO:0000313" key="2">
    <source>
        <dbReference type="Proteomes" id="UP000027442"/>
    </source>
</evidence>
<organism evidence="1 2">
    <name type="scientific">Hoylesella loescheii DSM 19665 = JCM 12249 = ATCC 15930</name>
    <dbReference type="NCBI Taxonomy" id="1122985"/>
    <lineage>
        <taxon>Bacteria</taxon>
        <taxon>Pseudomonadati</taxon>
        <taxon>Bacteroidota</taxon>
        <taxon>Bacteroidia</taxon>
        <taxon>Bacteroidales</taxon>
        <taxon>Prevotellaceae</taxon>
        <taxon>Hoylesella</taxon>
    </lineage>
</organism>
<dbReference type="EMBL" id="JNGW01000031">
    <property type="protein sequence ID" value="KDR53057.1"/>
    <property type="molecule type" value="Genomic_DNA"/>
</dbReference>
<dbReference type="AlphaFoldDB" id="A0A069QK49"/>
<dbReference type="PATRIC" id="fig|1122985.7.peg.868"/>
<keyword evidence="2" id="KW-1185">Reference proteome</keyword>
<comment type="caution">
    <text evidence="1">The sequence shown here is derived from an EMBL/GenBank/DDBJ whole genome shotgun (WGS) entry which is preliminary data.</text>
</comment>
<dbReference type="Proteomes" id="UP000027442">
    <property type="component" value="Unassembled WGS sequence"/>
</dbReference>
<dbReference type="HOGENOM" id="CLU_3139145_0_0_10"/>
<reference evidence="1 2" key="1">
    <citation type="submission" date="2013-08" db="EMBL/GenBank/DDBJ databases">
        <authorList>
            <person name="Weinstock G."/>
            <person name="Sodergren E."/>
            <person name="Wylie T."/>
            <person name="Fulton L."/>
            <person name="Fulton R."/>
            <person name="Fronick C."/>
            <person name="O'Laughlin M."/>
            <person name="Godfrey J."/>
            <person name="Miner T."/>
            <person name="Herter B."/>
            <person name="Appelbaum E."/>
            <person name="Cordes M."/>
            <person name="Lek S."/>
            <person name="Wollam A."/>
            <person name="Pepin K.H."/>
            <person name="Palsikar V.B."/>
            <person name="Mitreva M."/>
            <person name="Wilson R.K."/>
        </authorList>
    </citation>
    <scope>NUCLEOTIDE SEQUENCE [LARGE SCALE GENOMIC DNA]</scope>
    <source>
        <strain evidence="1 2">ATCC 15930</strain>
    </source>
</reference>
<protein>
    <submittedName>
        <fullName evidence="1">Uncharacterized protein</fullName>
    </submittedName>
</protein>
<name>A0A069QK49_HOYLO</name>
<gene>
    <name evidence="1" type="ORF">HMPREF1991_00838</name>
</gene>
<proteinExistence type="predicted"/>